<dbReference type="Proteomes" id="UP000010111">
    <property type="component" value="Chromosome"/>
</dbReference>
<accession>G0VS56</accession>
<evidence type="ECO:0000256" key="2">
    <source>
        <dbReference type="ARBA" id="ARBA00004442"/>
    </source>
</evidence>
<dbReference type="InterPro" id="IPR005594">
    <property type="entry name" value="YadA_C"/>
</dbReference>
<organism evidence="9 10">
    <name type="scientific">Megasphaera elsdenii DSM 20460</name>
    <dbReference type="NCBI Taxonomy" id="1064535"/>
    <lineage>
        <taxon>Bacteria</taxon>
        <taxon>Bacillati</taxon>
        <taxon>Bacillota</taxon>
        <taxon>Negativicutes</taxon>
        <taxon>Veillonellales</taxon>
        <taxon>Veillonellaceae</taxon>
        <taxon>Megasphaera</taxon>
    </lineage>
</organism>
<evidence type="ECO:0000256" key="7">
    <source>
        <dbReference type="ARBA" id="ARBA00023237"/>
    </source>
</evidence>
<keyword evidence="4" id="KW-0812">Transmembrane</keyword>
<evidence type="ECO:0000256" key="6">
    <source>
        <dbReference type="ARBA" id="ARBA00023136"/>
    </source>
</evidence>
<dbReference type="STRING" id="1064535.MELS_1878"/>
<keyword evidence="5" id="KW-0732">Signal</keyword>
<dbReference type="eggNOG" id="COG5295">
    <property type="taxonomic scope" value="Bacteria"/>
</dbReference>
<evidence type="ECO:0000259" key="8">
    <source>
        <dbReference type="PROSITE" id="PS51272"/>
    </source>
</evidence>
<evidence type="ECO:0000313" key="9">
    <source>
        <dbReference type="EMBL" id="CCC74096.1"/>
    </source>
</evidence>
<evidence type="ECO:0000256" key="4">
    <source>
        <dbReference type="ARBA" id="ARBA00022692"/>
    </source>
</evidence>
<dbReference type="GO" id="GO:0009986">
    <property type="term" value="C:cell surface"/>
    <property type="evidence" value="ECO:0007669"/>
    <property type="project" value="UniProtKB-SubCell"/>
</dbReference>
<evidence type="ECO:0000313" key="10">
    <source>
        <dbReference type="Proteomes" id="UP000010111"/>
    </source>
</evidence>
<protein>
    <submittedName>
        <fullName evidence="9">Hep_Hag family protein</fullName>
    </submittedName>
</protein>
<dbReference type="PROSITE" id="PS51272">
    <property type="entry name" value="SLH"/>
    <property type="match status" value="1"/>
</dbReference>
<gene>
    <name evidence="9" type="ORF">MELS_1878</name>
</gene>
<dbReference type="EMBL" id="HE576794">
    <property type="protein sequence ID" value="CCC74096.1"/>
    <property type="molecule type" value="Genomic_DNA"/>
</dbReference>
<dbReference type="AlphaFoldDB" id="G0VS56"/>
<dbReference type="Gene3D" id="3.30.1300.30">
    <property type="entry name" value="GSPII I/J protein-like"/>
    <property type="match status" value="1"/>
</dbReference>
<sequence>MQQKVSWQRLSLKHNYGCYHDANAVAIGAYYHPNDTTILSIGGSMGGGENMVNAGVTWKMGHSGHEQRAAQPVVTHPVQAAPAVQQAAPVRPAPVATPAPVVTPAPVTTPVPVKAVVPATPAPAVTTAMPAAPSGDTAALAQILARQTAILEKLAQNQSQAARPTAVAHGDDIFPDVPENHWAYAYVAKLEKAGALKGFKRPAVLKSPMMTRDDFASVLYTAMANGATTNPALNGDDSLNRLAQEFKAELKDVKP</sequence>
<reference evidence="9 10" key="1">
    <citation type="journal article" date="2011" name="J. Bacteriol.">
        <title>Genome Sequence of the Ruminal Bacterium Megasphaera elsdenii.</title>
        <authorList>
            <person name="Marx H."/>
            <person name="Graf A.B."/>
            <person name="Tatto N."/>
            <person name="Thallinger G.G."/>
            <person name="Mattanovich D."/>
            <person name="Sauer M."/>
        </authorList>
    </citation>
    <scope>NUCLEOTIDE SEQUENCE [LARGE SCALE GENOMIC DNA]</scope>
    <source>
        <strain evidence="9 10">DSM 20460</strain>
    </source>
</reference>
<keyword evidence="6" id="KW-0472">Membrane</keyword>
<dbReference type="GO" id="GO:0009279">
    <property type="term" value="C:cell outer membrane"/>
    <property type="evidence" value="ECO:0007669"/>
    <property type="project" value="UniProtKB-SubCell"/>
</dbReference>
<name>G0VS56_MEGEL</name>
<evidence type="ECO:0000256" key="1">
    <source>
        <dbReference type="ARBA" id="ARBA00004241"/>
    </source>
</evidence>
<dbReference type="KEGG" id="med:MELS_1878"/>
<feature type="domain" description="SLH" evidence="8">
    <location>
        <begin position="170"/>
        <end position="233"/>
    </location>
</feature>
<evidence type="ECO:0000256" key="5">
    <source>
        <dbReference type="ARBA" id="ARBA00022729"/>
    </source>
</evidence>
<dbReference type="InterPro" id="IPR045584">
    <property type="entry name" value="Pilin-like"/>
</dbReference>
<dbReference type="GeneID" id="97492955"/>
<dbReference type="InterPro" id="IPR001119">
    <property type="entry name" value="SLH_dom"/>
</dbReference>
<proteinExistence type="predicted"/>
<dbReference type="RefSeq" id="WP_014016823.1">
    <property type="nucleotide sequence ID" value="NC_015873.1"/>
</dbReference>
<keyword evidence="3" id="KW-1134">Transmembrane beta strand</keyword>
<comment type="subcellular location">
    <subcellularLocation>
        <location evidence="2">Cell outer membrane</location>
    </subcellularLocation>
    <subcellularLocation>
        <location evidence="1">Cell surface</location>
    </subcellularLocation>
</comment>
<keyword evidence="10" id="KW-1185">Reference proteome</keyword>
<dbReference type="SUPFAM" id="SSF54523">
    <property type="entry name" value="Pili subunits"/>
    <property type="match status" value="1"/>
</dbReference>
<evidence type="ECO:0000256" key="3">
    <source>
        <dbReference type="ARBA" id="ARBA00022452"/>
    </source>
</evidence>
<dbReference type="Pfam" id="PF03895">
    <property type="entry name" value="YadA_anchor"/>
    <property type="match status" value="1"/>
</dbReference>
<keyword evidence="7" id="KW-0998">Cell outer membrane</keyword>
<dbReference type="HOGENOM" id="CLU_1089063_0_0_9"/>